<organism evidence="12 13">
    <name type="scientific">Sulfurimonas lithotrophica</name>
    <dbReference type="NCBI Taxonomy" id="2590022"/>
    <lineage>
        <taxon>Bacteria</taxon>
        <taxon>Pseudomonadati</taxon>
        <taxon>Campylobacterota</taxon>
        <taxon>Epsilonproteobacteria</taxon>
        <taxon>Campylobacterales</taxon>
        <taxon>Sulfurimonadaceae</taxon>
        <taxon>Sulfurimonas</taxon>
    </lineage>
</organism>
<dbReference type="Gene3D" id="3.30.420.270">
    <property type="match status" value="1"/>
</dbReference>
<evidence type="ECO:0000256" key="10">
    <source>
        <dbReference type="RuleBase" id="RU003879"/>
    </source>
</evidence>
<protein>
    <submittedName>
        <fullName evidence="12">Biopolymer transporter ExbD</fullName>
    </submittedName>
</protein>
<keyword evidence="8 11" id="KW-1133">Transmembrane helix</keyword>
<dbReference type="PANTHER" id="PTHR30558">
    <property type="entry name" value="EXBD MEMBRANE COMPONENT OF PMF-DRIVEN MACROMOLECULE IMPORT SYSTEM"/>
    <property type="match status" value="1"/>
</dbReference>
<gene>
    <name evidence="12" type="ORF">FJR48_04375</name>
</gene>
<dbReference type="RefSeq" id="WP_152306942.1">
    <property type="nucleotide sequence ID" value="NZ_CP043617.1"/>
</dbReference>
<reference evidence="12 13" key="1">
    <citation type="submission" date="2019-09" db="EMBL/GenBank/DDBJ databases">
        <title>Sulfurimonas gotlandica sp. nov., a chemoautotrophic and psychrotolerant epsilonproteobacterium isolated from a pelagic redoxcline, and an emended description of the genus Sulfurimonas.</title>
        <authorList>
            <person name="Wang S."/>
            <person name="Jiang L."/>
            <person name="Shao S."/>
        </authorList>
    </citation>
    <scope>NUCLEOTIDE SEQUENCE [LARGE SCALE GENOMIC DNA]</scope>
    <source>
        <strain evidence="12 13">GYSZ_1</strain>
    </source>
</reference>
<keyword evidence="13" id="KW-1185">Reference proteome</keyword>
<evidence type="ECO:0000256" key="6">
    <source>
        <dbReference type="ARBA" id="ARBA00022692"/>
    </source>
</evidence>
<evidence type="ECO:0000256" key="3">
    <source>
        <dbReference type="ARBA" id="ARBA00022448"/>
    </source>
</evidence>
<dbReference type="EMBL" id="CP043617">
    <property type="protein sequence ID" value="QFR48999.1"/>
    <property type="molecule type" value="Genomic_DNA"/>
</dbReference>
<dbReference type="InterPro" id="IPR003400">
    <property type="entry name" value="ExbD"/>
</dbReference>
<dbReference type="GO" id="GO:0022857">
    <property type="term" value="F:transmembrane transporter activity"/>
    <property type="evidence" value="ECO:0007669"/>
    <property type="project" value="InterPro"/>
</dbReference>
<proteinExistence type="inferred from homology"/>
<feature type="transmembrane region" description="Helical" evidence="11">
    <location>
        <begin position="12"/>
        <end position="36"/>
    </location>
</feature>
<keyword evidence="7 10" id="KW-0653">Protein transport</keyword>
<dbReference type="Proteomes" id="UP000326944">
    <property type="component" value="Chromosome"/>
</dbReference>
<dbReference type="OrthoDB" id="9798629at2"/>
<evidence type="ECO:0000256" key="1">
    <source>
        <dbReference type="ARBA" id="ARBA00004249"/>
    </source>
</evidence>
<evidence type="ECO:0000256" key="9">
    <source>
        <dbReference type="ARBA" id="ARBA00023136"/>
    </source>
</evidence>
<evidence type="ECO:0000313" key="12">
    <source>
        <dbReference type="EMBL" id="QFR48999.1"/>
    </source>
</evidence>
<dbReference type="Pfam" id="PF02472">
    <property type="entry name" value="ExbD"/>
    <property type="match status" value="1"/>
</dbReference>
<evidence type="ECO:0000313" key="13">
    <source>
        <dbReference type="Proteomes" id="UP000326944"/>
    </source>
</evidence>
<keyword evidence="9 11" id="KW-0472">Membrane</keyword>
<accession>A0A5P8NZX5</accession>
<dbReference type="GO" id="GO:0005886">
    <property type="term" value="C:plasma membrane"/>
    <property type="evidence" value="ECO:0007669"/>
    <property type="project" value="UniProtKB-SubCell"/>
</dbReference>
<keyword evidence="5" id="KW-0997">Cell inner membrane</keyword>
<evidence type="ECO:0000256" key="5">
    <source>
        <dbReference type="ARBA" id="ARBA00022519"/>
    </source>
</evidence>
<evidence type="ECO:0000256" key="2">
    <source>
        <dbReference type="ARBA" id="ARBA00005811"/>
    </source>
</evidence>
<evidence type="ECO:0000256" key="8">
    <source>
        <dbReference type="ARBA" id="ARBA00022989"/>
    </source>
</evidence>
<dbReference type="PANTHER" id="PTHR30558:SF12">
    <property type="entry name" value="BIOPOLYMER TRANSPORT PROTEIN EXBD"/>
    <property type="match status" value="1"/>
</dbReference>
<keyword evidence="4" id="KW-1003">Cell membrane</keyword>
<name>A0A5P8NZX5_9BACT</name>
<evidence type="ECO:0000256" key="11">
    <source>
        <dbReference type="SAM" id="Phobius"/>
    </source>
</evidence>
<sequence>MHYDWDEKPELNITPLVDIMLVLLAILMVIAPNIVYEENIKLPQGSTSKQLEKIPPVHISIKKDLTLKVNKDTFDLNSFEDNFYKYSRKLDLKATVLISADKSLDYGVVMGVLGAVKQSGFTEVSLATNG</sequence>
<keyword evidence="3 10" id="KW-0813">Transport</keyword>
<evidence type="ECO:0000256" key="7">
    <source>
        <dbReference type="ARBA" id="ARBA00022927"/>
    </source>
</evidence>
<comment type="similarity">
    <text evidence="2 10">Belongs to the ExbD/TolR family.</text>
</comment>
<dbReference type="AlphaFoldDB" id="A0A5P8NZX5"/>
<comment type="subcellular location">
    <subcellularLocation>
        <location evidence="1">Cell inner membrane</location>
        <topology evidence="1">Single-pass type II membrane protein</topology>
    </subcellularLocation>
    <subcellularLocation>
        <location evidence="10">Cell membrane</location>
        <topology evidence="10">Single-pass type II membrane protein</topology>
    </subcellularLocation>
</comment>
<dbReference type="KEGG" id="sulg:FJR48_04375"/>
<dbReference type="GO" id="GO:0015031">
    <property type="term" value="P:protein transport"/>
    <property type="evidence" value="ECO:0007669"/>
    <property type="project" value="UniProtKB-KW"/>
</dbReference>
<keyword evidence="6 10" id="KW-0812">Transmembrane</keyword>
<evidence type="ECO:0000256" key="4">
    <source>
        <dbReference type="ARBA" id="ARBA00022475"/>
    </source>
</evidence>